<dbReference type="AlphaFoldDB" id="A0A4C2AFU9"/>
<proteinExistence type="predicted"/>
<evidence type="ECO:0000313" key="2">
    <source>
        <dbReference type="Proteomes" id="UP000299102"/>
    </source>
</evidence>
<reference evidence="1 2" key="1">
    <citation type="journal article" date="2019" name="Commun. Biol.">
        <title>The bagworm genome reveals a unique fibroin gene that provides high tensile strength.</title>
        <authorList>
            <person name="Kono N."/>
            <person name="Nakamura H."/>
            <person name="Ohtoshi R."/>
            <person name="Tomita M."/>
            <person name="Numata K."/>
            <person name="Arakawa K."/>
        </authorList>
    </citation>
    <scope>NUCLEOTIDE SEQUENCE [LARGE SCALE GENOMIC DNA]</scope>
</reference>
<organism evidence="1 2">
    <name type="scientific">Eumeta variegata</name>
    <name type="common">Bagworm moth</name>
    <name type="synonym">Eumeta japonica</name>
    <dbReference type="NCBI Taxonomy" id="151549"/>
    <lineage>
        <taxon>Eukaryota</taxon>
        <taxon>Metazoa</taxon>
        <taxon>Ecdysozoa</taxon>
        <taxon>Arthropoda</taxon>
        <taxon>Hexapoda</taxon>
        <taxon>Insecta</taxon>
        <taxon>Pterygota</taxon>
        <taxon>Neoptera</taxon>
        <taxon>Endopterygota</taxon>
        <taxon>Lepidoptera</taxon>
        <taxon>Glossata</taxon>
        <taxon>Ditrysia</taxon>
        <taxon>Tineoidea</taxon>
        <taxon>Psychidae</taxon>
        <taxon>Oiketicinae</taxon>
        <taxon>Eumeta</taxon>
    </lineage>
</organism>
<keyword evidence="2" id="KW-1185">Reference proteome</keyword>
<evidence type="ECO:0000313" key="1">
    <source>
        <dbReference type="EMBL" id="GBP97989.1"/>
    </source>
</evidence>
<comment type="caution">
    <text evidence="1">The sequence shown here is derived from an EMBL/GenBank/DDBJ whole genome shotgun (WGS) entry which is preliminary data.</text>
</comment>
<dbReference type="Proteomes" id="UP000299102">
    <property type="component" value="Unassembled WGS sequence"/>
</dbReference>
<protein>
    <submittedName>
        <fullName evidence="1">Uncharacterized protein</fullName>
    </submittedName>
</protein>
<accession>A0A4C2AFU9</accession>
<dbReference type="EMBL" id="BGZK01003042">
    <property type="protein sequence ID" value="GBP97989.1"/>
    <property type="molecule type" value="Genomic_DNA"/>
</dbReference>
<gene>
    <name evidence="1" type="ORF">EVAR_101152_1</name>
</gene>
<sequence length="128" mass="14097">MDADPPTLVHSDAVRPSTMKVYLRKDDSGSALQIRGIALLNKLHKILAAYLLTILKRCSNLKVQSPETHQERARRSPPLLNIMLIRRQFIGSTQRLIGLEPLPISTSAGSSLAIMGFENGQGPRLEGE</sequence>
<name>A0A4C2AFU9_EUMVA</name>